<dbReference type="SMART" id="SM00267">
    <property type="entry name" value="GGDEF"/>
    <property type="match status" value="1"/>
</dbReference>
<evidence type="ECO:0000256" key="1">
    <source>
        <dbReference type="SAM" id="Coils"/>
    </source>
</evidence>
<dbReference type="SUPFAM" id="SSF55781">
    <property type="entry name" value="GAF domain-like"/>
    <property type="match status" value="1"/>
</dbReference>
<organism evidence="5 6">
    <name type="scientific">Fluctibacter halophilus</name>
    <dbReference type="NCBI Taxonomy" id="226011"/>
    <lineage>
        <taxon>Bacteria</taxon>
        <taxon>Pseudomonadati</taxon>
        <taxon>Pseudomonadota</taxon>
        <taxon>Gammaproteobacteria</taxon>
        <taxon>Alteromonadales</taxon>
        <taxon>Alteromonadaceae</taxon>
        <taxon>Fluctibacter</taxon>
    </lineage>
</organism>
<feature type="transmembrane region" description="Helical" evidence="2">
    <location>
        <begin position="181"/>
        <end position="203"/>
    </location>
</feature>
<sequence length="848" mass="94682">MHHFSVISSLFSASIAICLMTLLMVALTHRIKQDDAPYYSLLLLCLSTAAYQACTWQYHLSTSEAEALYWLRGQISAAIIGLGAYGWGFAQWSRQAFPRVWLTAICVVSGVLLLANMFAQYPLRFASITGFVPAQISEGGKFALLSGEPGSWNYLYHGFGVFILIWSLWRIQSFFRRRNYLLSFGLLMFVILQLSGSVIAVAIDAGQVHSVYLSGFPMAFLLLFVGVAFALRLTHQTYYLRRQIVRRQQIEGALSALAKGVSSQSEGNYYRQLLDNLLSLFSMRMGMIGLLDPSGQSVTTTLAIDNGETLENFTYSLNNTPCENTLASDICLYTDHVAEVFPDDQALQHMGMQAYVGVPLQDAGQKPVGLLVLLHDAPIKPREEHLKVLHVFASRASAELARDKVEANLRDAAFTDALTRLPNRLGFLHQLSARLEGSDEPQLPAILMLFNIDGFRDINRIYGHDIAELVLLEVNHRLREYAIDGYLLGRTGGDEFAVLIVHTSPHPAPLIPLHWEALSVKLGAPILLGNRHITLQTSMGAVVLPDMAESASEALRHAESALRQAKQAGKQQYRVYDPVLQKSQDRKEYLERLLQQALRDDQQLKLFFQPQLNANNECVGAEVLLRWDHPEEGPISPAEFVPVAEKSGLINGVGQWLFRAIIVQLRTWIDQGEQLPPQCSVNVSALQLADEGFVSHLLALLNRYELPEGLLVLEITESGFVEDMQQAIEKLHQLRNQGLRIALDDFGTGYSSLSYIRQLPLDEIKVDKSFVDQLDDPTNRGLIESILAIGRHMSLDVVLEGVESKQQLRQLIALGCHRFQGYYFSKPLPASAFLAFIKQHSDKKAPLT</sequence>
<keyword evidence="2" id="KW-1133">Transmembrane helix</keyword>
<feature type="transmembrane region" description="Helical" evidence="2">
    <location>
        <begin position="215"/>
        <end position="233"/>
    </location>
</feature>
<evidence type="ECO:0000259" key="4">
    <source>
        <dbReference type="PROSITE" id="PS50887"/>
    </source>
</evidence>
<dbReference type="InterPro" id="IPR000160">
    <property type="entry name" value="GGDEF_dom"/>
</dbReference>
<dbReference type="InterPro" id="IPR050706">
    <property type="entry name" value="Cyclic-di-GMP_PDE-like"/>
</dbReference>
<dbReference type="SMART" id="SM00052">
    <property type="entry name" value="EAL"/>
    <property type="match status" value="1"/>
</dbReference>
<dbReference type="PANTHER" id="PTHR33121">
    <property type="entry name" value="CYCLIC DI-GMP PHOSPHODIESTERASE PDEF"/>
    <property type="match status" value="1"/>
</dbReference>
<evidence type="ECO:0000259" key="3">
    <source>
        <dbReference type="PROSITE" id="PS50883"/>
    </source>
</evidence>
<feature type="transmembrane region" description="Helical" evidence="2">
    <location>
        <begin position="39"/>
        <end position="58"/>
    </location>
</feature>
<dbReference type="PANTHER" id="PTHR33121:SF70">
    <property type="entry name" value="SIGNALING PROTEIN YKOW"/>
    <property type="match status" value="1"/>
</dbReference>
<dbReference type="CDD" id="cd01949">
    <property type="entry name" value="GGDEF"/>
    <property type="match status" value="1"/>
</dbReference>
<dbReference type="SUPFAM" id="SSF55073">
    <property type="entry name" value="Nucleotide cyclase"/>
    <property type="match status" value="1"/>
</dbReference>
<dbReference type="Gene3D" id="3.30.70.270">
    <property type="match status" value="1"/>
</dbReference>
<feature type="transmembrane region" description="Helical" evidence="2">
    <location>
        <begin position="6"/>
        <end position="27"/>
    </location>
</feature>
<keyword evidence="1" id="KW-0175">Coiled coil</keyword>
<reference evidence="5 6" key="1">
    <citation type="submission" date="2021-10" db="EMBL/GenBank/DDBJ databases">
        <title>Draft genome of Aestuariibacter halophilus JC2043.</title>
        <authorList>
            <person name="Emsley S.A."/>
            <person name="Pfannmuller K.M."/>
            <person name="Ushijima B."/>
            <person name="Saw J.H."/>
            <person name="Videau P."/>
        </authorList>
    </citation>
    <scope>NUCLEOTIDE SEQUENCE [LARGE SCALE GENOMIC DNA]</scope>
    <source>
        <strain evidence="5 6">JC2043</strain>
    </source>
</reference>
<feature type="transmembrane region" description="Helical" evidence="2">
    <location>
        <begin position="100"/>
        <end position="119"/>
    </location>
</feature>
<dbReference type="SMART" id="SM00065">
    <property type="entry name" value="GAF"/>
    <property type="match status" value="1"/>
</dbReference>
<feature type="transmembrane region" description="Helical" evidence="2">
    <location>
        <begin position="70"/>
        <end position="88"/>
    </location>
</feature>
<protein>
    <submittedName>
        <fullName evidence="5">EAL domain-containing protein</fullName>
    </submittedName>
</protein>
<dbReference type="InterPro" id="IPR003018">
    <property type="entry name" value="GAF"/>
</dbReference>
<dbReference type="InterPro" id="IPR029787">
    <property type="entry name" value="Nucleotide_cyclase"/>
</dbReference>
<dbReference type="Pfam" id="PF00990">
    <property type="entry name" value="GGDEF"/>
    <property type="match status" value="1"/>
</dbReference>
<keyword evidence="2" id="KW-0812">Transmembrane</keyword>
<evidence type="ECO:0000313" key="5">
    <source>
        <dbReference type="EMBL" id="MCC2618224.1"/>
    </source>
</evidence>
<dbReference type="RefSeq" id="WP_229162938.1">
    <property type="nucleotide sequence ID" value="NZ_JAJEWP010000008.1"/>
</dbReference>
<dbReference type="InterPro" id="IPR035919">
    <property type="entry name" value="EAL_sf"/>
</dbReference>
<dbReference type="Pfam" id="PF00563">
    <property type="entry name" value="EAL"/>
    <property type="match status" value="1"/>
</dbReference>
<dbReference type="InterPro" id="IPR029016">
    <property type="entry name" value="GAF-like_dom_sf"/>
</dbReference>
<keyword evidence="2" id="KW-0472">Membrane</keyword>
<evidence type="ECO:0000313" key="6">
    <source>
        <dbReference type="Proteomes" id="UP001520878"/>
    </source>
</evidence>
<dbReference type="NCBIfam" id="TIGR00254">
    <property type="entry name" value="GGDEF"/>
    <property type="match status" value="1"/>
</dbReference>
<proteinExistence type="predicted"/>
<feature type="domain" description="EAL" evidence="3">
    <location>
        <begin position="587"/>
        <end position="841"/>
    </location>
</feature>
<dbReference type="PROSITE" id="PS50883">
    <property type="entry name" value="EAL"/>
    <property type="match status" value="1"/>
</dbReference>
<feature type="transmembrane region" description="Helical" evidence="2">
    <location>
        <begin position="151"/>
        <end position="169"/>
    </location>
</feature>
<dbReference type="Proteomes" id="UP001520878">
    <property type="component" value="Unassembled WGS sequence"/>
</dbReference>
<dbReference type="Gene3D" id="3.30.450.40">
    <property type="match status" value="1"/>
</dbReference>
<name>A0ABS8GCC8_9ALTE</name>
<gene>
    <name evidence="5" type="ORF">LJ739_18350</name>
</gene>
<keyword evidence="6" id="KW-1185">Reference proteome</keyword>
<dbReference type="EMBL" id="JAJEWP010000008">
    <property type="protein sequence ID" value="MCC2618224.1"/>
    <property type="molecule type" value="Genomic_DNA"/>
</dbReference>
<dbReference type="SUPFAM" id="SSF141868">
    <property type="entry name" value="EAL domain-like"/>
    <property type="match status" value="1"/>
</dbReference>
<dbReference type="Gene3D" id="3.20.20.450">
    <property type="entry name" value="EAL domain"/>
    <property type="match status" value="1"/>
</dbReference>
<feature type="coiled-coil region" evidence="1">
    <location>
        <begin position="548"/>
        <end position="600"/>
    </location>
</feature>
<dbReference type="InterPro" id="IPR043128">
    <property type="entry name" value="Rev_trsase/Diguanyl_cyclase"/>
</dbReference>
<dbReference type="Pfam" id="PF01590">
    <property type="entry name" value="GAF"/>
    <property type="match status" value="1"/>
</dbReference>
<evidence type="ECO:0000256" key="2">
    <source>
        <dbReference type="SAM" id="Phobius"/>
    </source>
</evidence>
<comment type="caution">
    <text evidence="5">The sequence shown here is derived from an EMBL/GenBank/DDBJ whole genome shotgun (WGS) entry which is preliminary data.</text>
</comment>
<feature type="domain" description="GGDEF" evidence="4">
    <location>
        <begin position="443"/>
        <end position="578"/>
    </location>
</feature>
<dbReference type="CDD" id="cd01948">
    <property type="entry name" value="EAL"/>
    <property type="match status" value="1"/>
</dbReference>
<accession>A0ABS8GCC8</accession>
<dbReference type="PROSITE" id="PS50887">
    <property type="entry name" value="GGDEF"/>
    <property type="match status" value="1"/>
</dbReference>
<dbReference type="InterPro" id="IPR001633">
    <property type="entry name" value="EAL_dom"/>
</dbReference>